<dbReference type="Pfam" id="PF13672">
    <property type="entry name" value="PP2C_2"/>
    <property type="match status" value="1"/>
</dbReference>
<comment type="caution">
    <text evidence="2">The sequence shown here is derived from an EMBL/GenBank/DDBJ whole genome shotgun (WGS) entry which is preliminary data.</text>
</comment>
<dbReference type="InterPro" id="IPR001932">
    <property type="entry name" value="PPM-type_phosphatase-like_dom"/>
</dbReference>
<evidence type="ECO:0000259" key="1">
    <source>
        <dbReference type="PROSITE" id="PS51746"/>
    </source>
</evidence>
<dbReference type="PANTHER" id="PTHR13832">
    <property type="entry name" value="PROTEIN PHOSPHATASE 2C"/>
    <property type="match status" value="1"/>
</dbReference>
<dbReference type="EMBL" id="QGTJ01000002">
    <property type="protein sequence ID" value="PWV64794.1"/>
    <property type="molecule type" value="Genomic_DNA"/>
</dbReference>
<organism evidence="2 3">
    <name type="scientific">Plasticicumulans acidivorans</name>
    <dbReference type="NCBI Taxonomy" id="886464"/>
    <lineage>
        <taxon>Bacteria</taxon>
        <taxon>Pseudomonadati</taxon>
        <taxon>Pseudomonadota</taxon>
        <taxon>Gammaproteobacteria</taxon>
        <taxon>Candidatus Competibacteraceae</taxon>
        <taxon>Plasticicumulans</taxon>
    </lineage>
</organism>
<dbReference type="SMART" id="SM00331">
    <property type="entry name" value="PP2C_SIG"/>
    <property type="match status" value="1"/>
</dbReference>
<dbReference type="PROSITE" id="PS51746">
    <property type="entry name" value="PPM_2"/>
    <property type="match status" value="1"/>
</dbReference>
<reference evidence="2 3" key="1">
    <citation type="submission" date="2018-05" db="EMBL/GenBank/DDBJ databases">
        <title>Genomic Encyclopedia of Type Strains, Phase IV (KMG-IV): sequencing the most valuable type-strain genomes for metagenomic binning, comparative biology and taxonomic classification.</title>
        <authorList>
            <person name="Goeker M."/>
        </authorList>
    </citation>
    <scope>NUCLEOTIDE SEQUENCE [LARGE SCALE GENOMIC DNA]</scope>
    <source>
        <strain evidence="2 3">DSM 23606</strain>
    </source>
</reference>
<gene>
    <name evidence="2" type="ORF">C7443_102447</name>
</gene>
<dbReference type="RefSeq" id="WP_281279374.1">
    <property type="nucleotide sequence ID" value="NZ_QGTJ01000002.1"/>
</dbReference>
<feature type="domain" description="PPM-type phosphatase" evidence="1">
    <location>
        <begin position="9"/>
        <end position="244"/>
    </location>
</feature>
<name>A0A317MZ14_9GAMM</name>
<keyword evidence="3" id="KW-1185">Reference proteome</keyword>
<dbReference type="Gene3D" id="3.60.40.10">
    <property type="entry name" value="PPM-type phosphatase domain"/>
    <property type="match status" value="1"/>
</dbReference>
<accession>A0A317MZ14</accession>
<dbReference type="SMART" id="SM00332">
    <property type="entry name" value="PP2Cc"/>
    <property type="match status" value="1"/>
</dbReference>
<dbReference type="SUPFAM" id="SSF81606">
    <property type="entry name" value="PP2C-like"/>
    <property type="match status" value="1"/>
</dbReference>
<proteinExistence type="predicted"/>
<dbReference type="Proteomes" id="UP000246569">
    <property type="component" value="Unassembled WGS sequence"/>
</dbReference>
<dbReference type="AlphaFoldDB" id="A0A317MZ14"/>
<dbReference type="InterPro" id="IPR015655">
    <property type="entry name" value="PP2C"/>
</dbReference>
<dbReference type="PANTHER" id="PTHR13832:SF827">
    <property type="entry name" value="PROTEIN PHOSPHATASE 1L"/>
    <property type="match status" value="1"/>
</dbReference>
<evidence type="ECO:0000313" key="3">
    <source>
        <dbReference type="Proteomes" id="UP000246569"/>
    </source>
</evidence>
<dbReference type="InterPro" id="IPR036457">
    <property type="entry name" value="PPM-type-like_dom_sf"/>
</dbReference>
<sequence>MTAMQDPADLSVESAARTHVGLVRKINEDAILELPAHGLWAVADGMGGHAAGDYASQSVVEALKRILPPEGIVDFARAVQHTLQTVNDQLLEEAGKRSRGTIGATVVVLLAADDGLACLWAGDSRLYQLRRGQIGAVSRDHSYVQELLDAGAITPAQAEHHPMGNVVTRAVGAHEQLLLEARPVRVEAGDTLLLCSDGLTKTMSDEEIGALLAAPNIHEAAEALVDLALQRGGPDNISVVIVRVSETDPAAITRPVWPVGY</sequence>
<dbReference type="CDD" id="cd00143">
    <property type="entry name" value="PP2Cc"/>
    <property type="match status" value="1"/>
</dbReference>
<dbReference type="GO" id="GO:0004722">
    <property type="term" value="F:protein serine/threonine phosphatase activity"/>
    <property type="evidence" value="ECO:0007669"/>
    <property type="project" value="InterPro"/>
</dbReference>
<evidence type="ECO:0000313" key="2">
    <source>
        <dbReference type="EMBL" id="PWV64794.1"/>
    </source>
</evidence>
<protein>
    <submittedName>
        <fullName evidence="2">Serine/threonine-protein phosphatase Stp1</fullName>
    </submittedName>
</protein>